<reference evidence="1 2" key="1">
    <citation type="submission" date="2011-05" db="EMBL/GenBank/DDBJ databases">
        <title>Complete sequence of chromosome of Frankia symbiont of Datisca glomerata.</title>
        <authorList>
            <consortium name="US DOE Joint Genome Institute"/>
            <person name="Lucas S."/>
            <person name="Han J."/>
            <person name="Lapidus A."/>
            <person name="Cheng J.-F."/>
            <person name="Goodwin L."/>
            <person name="Pitluck S."/>
            <person name="Peters L."/>
            <person name="Mikhailova N."/>
            <person name="Chertkov O."/>
            <person name="Teshima H."/>
            <person name="Han C."/>
            <person name="Tapia R."/>
            <person name="Land M."/>
            <person name="Hauser L."/>
            <person name="Kyrpides N."/>
            <person name="Ivanova N."/>
            <person name="Pagani I."/>
            <person name="Berry A."/>
            <person name="Pawlowski K."/>
            <person name="Persson T."/>
            <person name="Vanden Heuvel B."/>
            <person name="Benson D."/>
            <person name="Woyke T."/>
        </authorList>
    </citation>
    <scope>NUCLEOTIDE SEQUENCE [LARGE SCALE GENOMIC DNA]</scope>
    <source>
        <strain evidence="2">4085684</strain>
    </source>
</reference>
<dbReference type="EMBL" id="CP002801">
    <property type="protein sequence ID" value="AEH09425.1"/>
    <property type="molecule type" value="Genomic_DNA"/>
</dbReference>
<evidence type="ECO:0000313" key="2">
    <source>
        <dbReference type="Proteomes" id="UP000001549"/>
    </source>
</evidence>
<protein>
    <recommendedName>
        <fullName evidence="3">Ferredoxin</fullName>
    </recommendedName>
</protein>
<proteinExistence type="predicted"/>
<dbReference type="Gene3D" id="3.30.70.20">
    <property type="match status" value="1"/>
</dbReference>
<organism evidence="1 2">
    <name type="scientific">Candidatus Protofrankia datiscae</name>
    <dbReference type="NCBI Taxonomy" id="2716812"/>
    <lineage>
        <taxon>Bacteria</taxon>
        <taxon>Bacillati</taxon>
        <taxon>Actinomycetota</taxon>
        <taxon>Actinomycetes</taxon>
        <taxon>Frankiales</taxon>
        <taxon>Frankiaceae</taxon>
        <taxon>Protofrankia</taxon>
    </lineage>
</organism>
<name>F8AXE5_9ACTN</name>
<evidence type="ECO:0008006" key="3">
    <source>
        <dbReference type="Google" id="ProtNLM"/>
    </source>
</evidence>
<dbReference type="KEGG" id="fsy:FsymDg_2000"/>
<dbReference type="eggNOG" id="COG1141">
    <property type="taxonomic scope" value="Bacteria"/>
</dbReference>
<sequence length="59" mass="6375">MGSSCLPHACYLLALPTVFDLADDADQVTLLYSRPDDGLRSSVQRATSMCPMSAIVIEE</sequence>
<evidence type="ECO:0000313" key="1">
    <source>
        <dbReference type="EMBL" id="AEH09425.1"/>
    </source>
</evidence>
<keyword evidence="2" id="KW-1185">Reference proteome</keyword>
<dbReference type="AlphaFoldDB" id="F8AXE5"/>
<dbReference type="HOGENOM" id="CLU_139698_6_1_11"/>
<accession>F8AXE5</accession>
<gene>
    <name evidence="1" type="ordered locus">FsymDg_2000</name>
</gene>
<dbReference type="Proteomes" id="UP000001549">
    <property type="component" value="Chromosome"/>
</dbReference>